<evidence type="ECO:0000313" key="2">
    <source>
        <dbReference type="EMBL" id="MCD7471097.1"/>
    </source>
</evidence>
<reference evidence="2 3" key="1">
    <citation type="journal article" date="2021" name="BMC Genomics">
        <title>Datura genome reveals duplications of psychoactive alkaloid biosynthetic genes and high mutation rate following tissue culture.</title>
        <authorList>
            <person name="Rajewski A."/>
            <person name="Carter-House D."/>
            <person name="Stajich J."/>
            <person name="Litt A."/>
        </authorList>
    </citation>
    <scope>NUCLEOTIDE SEQUENCE [LARGE SCALE GENOMIC DNA]</scope>
    <source>
        <strain evidence="2">AR-01</strain>
    </source>
</reference>
<name>A0ABS8THW2_DATST</name>
<feature type="non-terminal residue" evidence="2">
    <location>
        <position position="52"/>
    </location>
</feature>
<organism evidence="2 3">
    <name type="scientific">Datura stramonium</name>
    <name type="common">Jimsonweed</name>
    <name type="synonym">Common thornapple</name>
    <dbReference type="NCBI Taxonomy" id="4076"/>
    <lineage>
        <taxon>Eukaryota</taxon>
        <taxon>Viridiplantae</taxon>
        <taxon>Streptophyta</taxon>
        <taxon>Embryophyta</taxon>
        <taxon>Tracheophyta</taxon>
        <taxon>Spermatophyta</taxon>
        <taxon>Magnoliopsida</taxon>
        <taxon>eudicotyledons</taxon>
        <taxon>Gunneridae</taxon>
        <taxon>Pentapetalae</taxon>
        <taxon>asterids</taxon>
        <taxon>lamiids</taxon>
        <taxon>Solanales</taxon>
        <taxon>Solanaceae</taxon>
        <taxon>Solanoideae</taxon>
        <taxon>Datureae</taxon>
        <taxon>Datura</taxon>
    </lineage>
</organism>
<feature type="region of interest" description="Disordered" evidence="1">
    <location>
        <begin position="24"/>
        <end position="52"/>
    </location>
</feature>
<feature type="compositionally biased region" description="Polar residues" evidence="1">
    <location>
        <begin position="32"/>
        <end position="44"/>
    </location>
</feature>
<gene>
    <name evidence="2" type="ORF">HAX54_011381</name>
</gene>
<evidence type="ECO:0000313" key="3">
    <source>
        <dbReference type="Proteomes" id="UP000823775"/>
    </source>
</evidence>
<accession>A0ABS8THW2</accession>
<evidence type="ECO:0000256" key="1">
    <source>
        <dbReference type="SAM" id="MobiDB-lite"/>
    </source>
</evidence>
<dbReference type="Proteomes" id="UP000823775">
    <property type="component" value="Unassembled WGS sequence"/>
</dbReference>
<proteinExistence type="predicted"/>
<dbReference type="EMBL" id="JACEIK010001644">
    <property type="protein sequence ID" value="MCD7471097.1"/>
    <property type="molecule type" value="Genomic_DNA"/>
</dbReference>
<protein>
    <submittedName>
        <fullName evidence="2">Uncharacterized protein</fullName>
    </submittedName>
</protein>
<comment type="caution">
    <text evidence="2">The sequence shown here is derived from an EMBL/GenBank/DDBJ whole genome shotgun (WGS) entry which is preliminary data.</text>
</comment>
<sequence length="52" mass="5855">MAYATCRQYQRTSDGALSSVAHRDVSGGLDFNPNSTRNKSCKTQFKSKKEQR</sequence>
<keyword evidence="3" id="KW-1185">Reference proteome</keyword>